<dbReference type="EMBL" id="ACZR01000009">
    <property type="protein sequence ID" value="EEX50600.1"/>
    <property type="molecule type" value="Genomic_DNA"/>
</dbReference>
<evidence type="ECO:0000256" key="1">
    <source>
        <dbReference type="SAM" id="Phobius"/>
    </source>
</evidence>
<accession>C9PPA2</accession>
<keyword evidence="1" id="KW-1133">Transmembrane helix</keyword>
<protein>
    <submittedName>
        <fullName evidence="2">Uncharacterized protein</fullName>
    </submittedName>
</protein>
<evidence type="ECO:0000313" key="3">
    <source>
        <dbReference type="Proteomes" id="UP000005519"/>
    </source>
</evidence>
<feature type="transmembrane region" description="Helical" evidence="1">
    <location>
        <begin position="50"/>
        <end position="71"/>
    </location>
</feature>
<dbReference type="AlphaFoldDB" id="C9PPA2"/>
<dbReference type="HOGENOM" id="CLU_1218822_0_0_6"/>
<keyword evidence="1" id="KW-0812">Transmembrane</keyword>
<keyword evidence="3" id="KW-1185">Reference proteome</keyword>
<dbReference type="Proteomes" id="UP000005519">
    <property type="component" value="Unassembled WGS sequence"/>
</dbReference>
<reference evidence="2 3" key="1">
    <citation type="submission" date="2009-10" db="EMBL/GenBank/DDBJ databases">
        <authorList>
            <person name="Muzny D."/>
            <person name="Qin X."/>
            <person name="Deng J."/>
            <person name="Jiang H."/>
            <person name="Liu Y."/>
            <person name="Qu J."/>
            <person name="Song X.-Z."/>
            <person name="Zhang L."/>
            <person name="Thornton R."/>
            <person name="Coyle M."/>
            <person name="Francisco L."/>
            <person name="Jackson L."/>
            <person name="Javaid M."/>
            <person name="Korchina V."/>
            <person name="Kovar C."/>
            <person name="Mata R."/>
            <person name="Mathew T."/>
            <person name="Ngo R."/>
            <person name="Nguyen L."/>
            <person name="Nguyen N."/>
            <person name="Okwuonu G."/>
            <person name="Ongeri F."/>
            <person name="Pham C."/>
            <person name="Simmons D."/>
            <person name="Wilczek-Boney K."/>
            <person name="Hale W."/>
            <person name="Jakkamsetti A."/>
            <person name="Pham P."/>
            <person name="Ruth R."/>
            <person name="San Lucas F."/>
            <person name="Warren J."/>
            <person name="Zhang J."/>
            <person name="Zhao Z."/>
            <person name="Zhou C."/>
            <person name="Zhu D."/>
            <person name="Lee S."/>
            <person name="Bess C."/>
            <person name="Blankenburg K."/>
            <person name="Forbes L."/>
            <person name="Fu Q."/>
            <person name="Gubbala S."/>
            <person name="Hirani K."/>
            <person name="Jayaseelan J.C."/>
            <person name="Lara F."/>
            <person name="Munidasa M."/>
            <person name="Palculict T."/>
            <person name="Patil S."/>
            <person name="Pu L.-L."/>
            <person name="Saada N."/>
            <person name="Tang L."/>
            <person name="Weissenberger G."/>
            <person name="Zhu Y."/>
            <person name="Hemphill L."/>
            <person name="Shang Y."/>
            <person name="Youmans B."/>
            <person name="Ayvaz T."/>
            <person name="Ross M."/>
            <person name="Santibanez J."/>
            <person name="Aqrawi P."/>
            <person name="Gross S."/>
            <person name="Joshi V."/>
            <person name="Fowler G."/>
            <person name="Nazareth L."/>
            <person name="Reid J."/>
            <person name="Worley K."/>
            <person name="Petrosino J."/>
            <person name="Highlander S."/>
            <person name="Gibbs R."/>
        </authorList>
    </citation>
    <scope>NUCLEOTIDE SEQUENCE [LARGE SCALE GENOMIC DNA]</scope>
    <source>
        <strain evidence="2 3">ATCC 43325</strain>
    </source>
</reference>
<keyword evidence="1" id="KW-0472">Membrane</keyword>
<proteinExistence type="predicted"/>
<sequence length="227" mass="27399">MLNPLNFCLFLFSISAKKYTILKKTILMPDKYFLFAHHFMQLAYFHRKKFYIFWSIGFITIVLINLLFLFLTTPFTFSGDFNIKYSSYHNIEVEIKQHRVYGKLNKYITVAQRNNQCYREHCGFPSEGNYMLDELQFITLSGDDYIKKMCVRNSLCYHNLYEDQLESYLIKIYKEQIDQTIYMLWVFICINILFYPAILYAIEHQRKKEEIATILDLQTEHQSEMTF</sequence>
<gene>
    <name evidence="2" type="ORF">HMPREF0621_0826</name>
</gene>
<name>C9PPA2_9PAST</name>
<feature type="transmembrane region" description="Helical" evidence="1">
    <location>
        <begin position="181"/>
        <end position="202"/>
    </location>
</feature>
<comment type="caution">
    <text evidence="2">The sequence shown here is derived from an EMBL/GenBank/DDBJ whole genome shotgun (WGS) entry which is preliminary data.</text>
</comment>
<evidence type="ECO:0000313" key="2">
    <source>
        <dbReference type="EMBL" id="EEX50600.1"/>
    </source>
</evidence>
<organism evidence="2 3">
    <name type="scientific">Pasteurella dagmatis ATCC 43325</name>
    <dbReference type="NCBI Taxonomy" id="667128"/>
    <lineage>
        <taxon>Bacteria</taxon>
        <taxon>Pseudomonadati</taxon>
        <taxon>Pseudomonadota</taxon>
        <taxon>Gammaproteobacteria</taxon>
        <taxon>Pasteurellales</taxon>
        <taxon>Pasteurellaceae</taxon>
        <taxon>Pasteurella</taxon>
    </lineage>
</organism>